<dbReference type="AlphaFoldDB" id="A0A1H9TM05"/>
<evidence type="ECO:0000313" key="2">
    <source>
        <dbReference type="Proteomes" id="UP000182584"/>
    </source>
</evidence>
<reference evidence="1 2" key="1">
    <citation type="submission" date="2016-10" db="EMBL/GenBank/DDBJ databases">
        <authorList>
            <person name="de Groot N.N."/>
        </authorList>
    </citation>
    <scope>NUCLEOTIDE SEQUENCE [LARGE SCALE GENOMIC DNA]</scope>
    <source>
        <strain evidence="1 2">AR40</strain>
    </source>
</reference>
<protein>
    <submittedName>
        <fullName evidence="1">Uncharacterized protein</fullName>
    </submittedName>
</protein>
<proteinExistence type="predicted"/>
<dbReference type="RefSeq" id="WP_177174909.1">
    <property type="nucleotide sequence ID" value="NZ_FOGJ01000015.1"/>
</dbReference>
<dbReference type="Proteomes" id="UP000182584">
    <property type="component" value="Unassembled WGS sequence"/>
</dbReference>
<dbReference type="EMBL" id="FOGJ01000015">
    <property type="protein sequence ID" value="SER98034.1"/>
    <property type="molecule type" value="Genomic_DNA"/>
</dbReference>
<accession>A0A1H9TM05</accession>
<sequence length="143" mass="16534">MNITVREFTLAIMKDDHIGGEMMTDDELFREAYTMNVIDNQDYLHPDDYITRKAAARIIHHTLLYLLDEIDVSDIRPANVLVDLYDCRTCVLHIAQVYCKGIMGSKTITDKSSGKTFEIFDMNSGIEHDEMNQILSKIWNRSK</sequence>
<name>A0A1H9TM05_BUTFI</name>
<organism evidence="1 2">
    <name type="scientific">Butyrivibrio fibrisolvens</name>
    <dbReference type="NCBI Taxonomy" id="831"/>
    <lineage>
        <taxon>Bacteria</taxon>
        <taxon>Bacillati</taxon>
        <taxon>Bacillota</taxon>
        <taxon>Clostridia</taxon>
        <taxon>Lachnospirales</taxon>
        <taxon>Lachnospiraceae</taxon>
        <taxon>Butyrivibrio</taxon>
    </lineage>
</organism>
<gene>
    <name evidence="1" type="ORF">SAMN04487884_11553</name>
</gene>
<evidence type="ECO:0000313" key="1">
    <source>
        <dbReference type="EMBL" id="SER98034.1"/>
    </source>
</evidence>